<comment type="caution">
    <text evidence="1">The sequence shown here is derived from an EMBL/GenBank/DDBJ whole genome shotgun (WGS) entry which is preliminary data.</text>
</comment>
<reference evidence="1 2" key="1">
    <citation type="submission" date="2018-11" db="EMBL/GenBank/DDBJ databases">
        <title>Microbial catabolism of amino acid.</title>
        <authorList>
            <person name="Hibi M."/>
            <person name="Ogawa J."/>
        </authorList>
    </citation>
    <scope>NUCLEOTIDE SEQUENCE [LARGE SCALE GENOMIC DNA]</scope>
    <source>
        <strain evidence="1 2">C31-06</strain>
    </source>
</reference>
<name>A0A402C5K0_RHOWR</name>
<gene>
    <name evidence="1" type="ORF">Rhow_002393</name>
</gene>
<sequence length="60" mass="6370">MVTGSIAYANTFPSVLEAMRKGMDPTGMISSRLGLSDAVASMGALSRAQDELKVLVDPRR</sequence>
<dbReference type="AlphaFoldDB" id="A0A402C5K0"/>
<proteinExistence type="predicted"/>
<evidence type="ECO:0000313" key="2">
    <source>
        <dbReference type="Proteomes" id="UP000287519"/>
    </source>
</evidence>
<protein>
    <submittedName>
        <fullName evidence="1">Uncharacterized protein</fullName>
    </submittedName>
</protein>
<dbReference type="Proteomes" id="UP000287519">
    <property type="component" value="Unassembled WGS sequence"/>
</dbReference>
<organism evidence="1 2">
    <name type="scientific">Rhodococcus wratislaviensis</name>
    <name type="common">Tsukamurella wratislaviensis</name>
    <dbReference type="NCBI Taxonomy" id="44752"/>
    <lineage>
        <taxon>Bacteria</taxon>
        <taxon>Bacillati</taxon>
        <taxon>Actinomycetota</taxon>
        <taxon>Actinomycetes</taxon>
        <taxon>Mycobacteriales</taxon>
        <taxon>Nocardiaceae</taxon>
        <taxon>Rhodococcus</taxon>
    </lineage>
</organism>
<dbReference type="EMBL" id="BHYM01000022">
    <property type="protein sequence ID" value="GCE38869.1"/>
    <property type="molecule type" value="Genomic_DNA"/>
</dbReference>
<accession>A0A402C5K0</accession>
<evidence type="ECO:0000313" key="1">
    <source>
        <dbReference type="EMBL" id="GCE38869.1"/>
    </source>
</evidence>
<keyword evidence="2" id="KW-1185">Reference proteome</keyword>